<evidence type="ECO:0000256" key="1">
    <source>
        <dbReference type="ARBA" id="ARBA00004141"/>
    </source>
</evidence>
<sequence>MSILNVSSISGNYFKYTPGIIRFIKQYMVLVVMGVLLLSYFYQVALLYTVREIFFKIRKVFKWTFIVMWVYSALEILILVFKQEQFNSILDLFNYFPFTEVRLDRDFNRISSVSFEPPFLAIYLLTISGWMFSYILTGKGIKKYLPTLGVMAMAFFSGSRTILVVLALQLVVFLLLVFNIKKYRRYFVYFLGLFFIGFLSLTIVTKGKIVVSMKEKIETLNFKKNLTTSISNKTRFGMQYANLKVFKEHPLFGVGFGQQGYHNKEFYPKWATKDNYEFDLWYLNEEVSSFPPGFNLYIRILAETGIFGLLLFVTMQVLVCIKLYNFFRKSNSQERVFVLILIVSFIGYFINWFQVDSFRVFGFWLCLSLLFRMQKETQLKNFIKNG</sequence>
<keyword evidence="4 5" id="KW-0472">Membrane</keyword>
<proteinExistence type="predicted"/>
<dbReference type="PANTHER" id="PTHR37422">
    <property type="entry name" value="TEICHURONIC ACID BIOSYNTHESIS PROTEIN TUAE"/>
    <property type="match status" value="1"/>
</dbReference>
<protein>
    <recommendedName>
        <fullName evidence="6">O-antigen ligase-related domain-containing protein</fullName>
    </recommendedName>
</protein>
<feature type="transmembrane region" description="Helical" evidence="5">
    <location>
        <begin position="60"/>
        <end position="81"/>
    </location>
</feature>
<feature type="transmembrane region" description="Helical" evidence="5">
    <location>
        <begin position="186"/>
        <end position="204"/>
    </location>
</feature>
<evidence type="ECO:0000256" key="4">
    <source>
        <dbReference type="ARBA" id="ARBA00023136"/>
    </source>
</evidence>
<keyword evidence="3 5" id="KW-1133">Transmembrane helix</keyword>
<evidence type="ECO:0000313" key="7">
    <source>
        <dbReference type="EMBL" id="KAB7528668.1"/>
    </source>
</evidence>
<dbReference type="GO" id="GO:0016020">
    <property type="term" value="C:membrane"/>
    <property type="evidence" value="ECO:0007669"/>
    <property type="project" value="UniProtKB-SubCell"/>
</dbReference>
<feature type="transmembrane region" description="Helical" evidence="5">
    <location>
        <begin position="148"/>
        <end position="179"/>
    </location>
</feature>
<keyword evidence="2 5" id="KW-0812">Transmembrane</keyword>
<dbReference type="Pfam" id="PF04932">
    <property type="entry name" value="Wzy_C"/>
    <property type="match status" value="1"/>
</dbReference>
<dbReference type="InterPro" id="IPR051533">
    <property type="entry name" value="WaaL-like"/>
</dbReference>
<dbReference type="EMBL" id="WELG01000002">
    <property type="protein sequence ID" value="KAB7528668.1"/>
    <property type="molecule type" value="Genomic_DNA"/>
</dbReference>
<reference evidence="7 8" key="1">
    <citation type="submission" date="2019-10" db="EMBL/GenBank/DDBJ databases">
        <title>Muricauda olearia CL-SS4 JCM15563 genome.</title>
        <authorList>
            <person name="Liu L."/>
        </authorList>
    </citation>
    <scope>NUCLEOTIDE SEQUENCE [LARGE SCALE GENOMIC DNA]</scope>
    <source>
        <strain evidence="7 8">CL-SS4</strain>
    </source>
</reference>
<evidence type="ECO:0000256" key="5">
    <source>
        <dbReference type="SAM" id="Phobius"/>
    </source>
</evidence>
<dbReference type="OrthoDB" id="1421645at2"/>
<dbReference type="RefSeq" id="WP_152132004.1">
    <property type="nucleotide sequence ID" value="NZ_WELG01000002.1"/>
</dbReference>
<feature type="domain" description="O-antigen ligase-related" evidence="6">
    <location>
        <begin position="152"/>
        <end position="313"/>
    </location>
</feature>
<feature type="transmembrane region" description="Helical" evidence="5">
    <location>
        <begin position="27"/>
        <end position="48"/>
    </location>
</feature>
<evidence type="ECO:0000256" key="2">
    <source>
        <dbReference type="ARBA" id="ARBA00022692"/>
    </source>
</evidence>
<feature type="transmembrane region" description="Helical" evidence="5">
    <location>
        <begin position="296"/>
        <end position="324"/>
    </location>
</feature>
<name>A0A6I1DUX3_9FLAO</name>
<dbReference type="AlphaFoldDB" id="A0A6I1DUX3"/>
<dbReference type="Proteomes" id="UP000429785">
    <property type="component" value="Unassembled WGS sequence"/>
</dbReference>
<comment type="subcellular location">
    <subcellularLocation>
        <location evidence="1">Membrane</location>
        <topology evidence="1">Multi-pass membrane protein</topology>
    </subcellularLocation>
</comment>
<comment type="caution">
    <text evidence="7">The sequence shown here is derived from an EMBL/GenBank/DDBJ whole genome shotgun (WGS) entry which is preliminary data.</text>
</comment>
<feature type="transmembrane region" description="Helical" evidence="5">
    <location>
        <begin position="336"/>
        <end position="352"/>
    </location>
</feature>
<dbReference type="PANTHER" id="PTHR37422:SF23">
    <property type="entry name" value="TEICHURONIC ACID BIOSYNTHESIS PROTEIN TUAE"/>
    <property type="match status" value="1"/>
</dbReference>
<evidence type="ECO:0000313" key="8">
    <source>
        <dbReference type="Proteomes" id="UP000429785"/>
    </source>
</evidence>
<organism evidence="7 8">
    <name type="scientific">Flagellimonas olearia</name>
    <dbReference type="NCBI Taxonomy" id="552546"/>
    <lineage>
        <taxon>Bacteria</taxon>
        <taxon>Pseudomonadati</taxon>
        <taxon>Bacteroidota</taxon>
        <taxon>Flavobacteriia</taxon>
        <taxon>Flavobacteriales</taxon>
        <taxon>Flavobacteriaceae</taxon>
        <taxon>Flagellimonas</taxon>
    </lineage>
</organism>
<gene>
    <name evidence="7" type="ORF">F8C76_12465</name>
</gene>
<feature type="transmembrane region" description="Helical" evidence="5">
    <location>
        <begin position="119"/>
        <end position="136"/>
    </location>
</feature>
<evidence type="ECO:0000256" key="3">
    <source>
        <dbReference type="ARBA" id="ARBA00022989"/>
    </source>
</evidence>
<dbReference type="InterPro" id="IPR007016">
    <property type="entry name" value="O-antigen_ligase-rel_domated"/>
</dbReference>
<accession>A0A6I1DUX3</accession>
<evidence type="ECO:0000259" key="6">
    <source>
        <dbReference type="Pfam" id="PF04932"/>
    </source>
</evidence>